<dbReference type="Proteomes" id="UP001497516">
    <property type="component" value="Chromosome 2"/>
</dbReference>
<evidence type="ECO:0000313" key="2">
    <source>
        <dbReference type="Proteomes" id="UP001497516"/>
    </source>
</evidence>
<sequence length="94" mass="10456">MGVLFSVVVNPKFEDPNKKRKKILVGAMSLKDLAGLNHPANMTQRPASLQEFVPSLEKLEDFLTAEYSGYLGGKGWVMALDPHDKMVLNLRIIS</sequence>
<accession>A0AAV2D7M7</accession>
<gene>
    <name evidence="1" type="ORF">LTRI10_LOCUS11813</name>
</gene>
<protein>
    <submittedName>
        <fullName evidence="1">Uncharacterized protein</fullName>
    </submittedName>
</protein>
<dbReference type="EMBL" id="OZ034815">
    <property type="protein sequence ID" value="CAL1368943.1"/>
    <property type="molecule type" value="Genomic_DNA"/>
</dbReference>
<proteinExistence type="predicted"/>
<reference evidence="1 2" key="1">
    <citation type="submission" date="2024-04" db="EMBL/GenBank/DDBJ databases">
        <authorList>
            <person name="Fracassetti M."/>
        </authorList>
    </citation>
    <scope>NUCLEOTIDE SEQUENCE [LARGE SCALE GENOMIC DNA]</scope>
</reference>
<organism evidence="1 2">
    <name type="scientific">Linum trigynum</name>
    <dbReference type="NCBI Taxonomy" id="586398"/>
    <lineage>
        <taxon>Eukaryota</taxon>
        <taxon>Viridiplantae</taxon>
        <taxon>Streptophyta</taxon>
        <taxon>Embryophyta</taxon>
        <taxon>Tracheophyta</taxon>
        <taxon>Spermatophyta</taxon>
        <taxon>Magnoliopsida</taxon>
        <taxon>eudicotyledons</taxon>
        <taxon>Gunneridae</taxon>
        <taxon>Pentapetalae</taxon>
        <taxon>rosids</taxon>
        <taxon>fabids</taxon>
        <taxon>Malpighiales</taxon>
        <taxon>Linaceae</taxon>
        <taxon>Linum</taxon>
    </lineage>
</organism>
<dbReference type="AlphaFoldDB" id="A0AAV2D7M7"/>
<keyword evidence="2" id="KW-1185">Reference proteome</keyword>
<evidence type="ECO:0000313" key="1">
    <source>
        <dbReference type="EMBL" id="CAL1368943.1"/>
    </source>
</evidence>
<name>A0AAV2D7M7_9ROSI</name>